<keyword evidence="2" id="KW-1185">Reference proteome</keyword>
<evidence type="ECO:0000313" key="2">
    <source>
        <dbReference type="Proteomes" id="UP001597178"/>
    </source>
</evidence>
<dbReference type="EMBL" id="JBHTNH010000026">
    <property type="protein sequence ID" value="MFD1362467.1"/>
    <property type="molecule type" value="Genomic_DNA"/>
</dbReference>
<evidence type="ECO:0000313" key="1">
    <source>
        <dbReference type="EMBL" id="MFD1362467.1"/>
    </source>
</evidence>
<reference evidence="2" key="1">
    <citation type="journal article" date="2019" name="Int. J. Syst. Evol. Microbiol.">
        <title>The Global Catalogue of Microorganisms (GCM) 10K type strain sequencing project: providing services to taxonomists for standard genome sequencing and annotation.</title>
        <authorList>
            <consortium name="The Broad Institute Genomics Platform"/>
            <consortium name="The Broad Institute Genome Sequencing Center for Infectious Disease"/>
            <person name="Wu L."/>
            <person name="Ma J."/>
        </authorList>
    </citation>
    <scope>NUCLEOTIDE SEQUENCE [LARGE SCALE GENOMIC DNA]</scope>
    <source>
        <strain evidence="2">CCUG 54822</strain>
    </source>
</reference>
<gene>
    <name evidence="1" type="ORF">ACFQ4A_12445</name>
</gene>
<proteinExistence type="predicted"/>
<protein>
    <submittedName>
        <fullName evidence="1">Uncharacterized protein</fullName>
    </submittedName>
</protein>
<comment type="caution">
    <text evidence="1">The sequence shown here is derived from an EMBL/GenBank/DDBJ whole genome shotgun (WGS) entry which is preliminary data.</text>
</comment>
<accession>A0ABW3ZVR3</accession>
<sequence length="81" mass="9438">MLNGVRGDNPNWNDWLLFFLNVCDRMADRIHKKLENADQLAEHGLKQCHLESERNVWLYSFSDPFTTAKNVAHGDFPKYGT</sequence>
<organism evidence="1 2">
    <name type="scientific">Lentibacillus salinarum</name>
    <dbReference type="NCBI Taxonomy" id="446820"/>
    <lineage>
        <taxon>Bacteria</taxon>
        <taxon>Bacillati</taxon>
        <taxon>Bacillota</taxon>
        <taxon>Bacilli</taxon>
        <taxon>Bacillales</taxon>
        <taxon>Bacillaceae</taxon>
        <taxon>Lentibacillus</taxon>
    </lineage>
</organism>
<name>A0ABW3ZVR3_9BACI</name>
<dbReference type="Proteomes" id="UP001597178">
    <property type="component" value="Unassembled WGS sequence"/>
</dbReference>